<name>A0A6M1PNV4_9BACL</name>
<reference evidence="4 5" key="1">
    <citation type="submission" date="2020-02" db="EMBL/GenBank/DDBJ databases">
        <authorList>
            <person name="Gao J."/>
            <person name="Sun J."/>
        </authorList>
    </citation>
    <scope>NUCLEOTIDE SEQUENCE [LARGE SCALE GENOMIC DNA]</scope>
    <source>
        <strain evidence="4 5">7124</strain>
    </source>
</reference>
<feature type="compositionally biased region" description="Polar residues" evidence="1">
    <location>
        <begin position="407"/>
        <end position="423"/>
    </location>
</feature>
<dbReference type="InterPro" id="IPR051266">
    <property type="entry name" value="CLCR"/>
</dbReference>
<proteinExistence type="predicted"/>
<evidence type="ECO:0000256" key="1">
    <source>
        <dbReference type="SAM" id="MobiDB-lite"/>
    </source>
</evidence>
<feature type="domain" description="VWFA" evidence="3">
    <location>
        <begin position="113"/>
        <end position="285"/>
    </location>
</feature>
<dbReference type="CDD" id="cd00198">
    <property type="entry name" value="vWFA"/>
    <property type="match status" value="1"/>
</dbReference>
<dbReference type="PROSITE" id="PS50234">
    <property type="entry name" value="VWFA"/>
    <property type="match status" value="1"/>
</dbReference>
<dbReference type="EMBL" id="JAAKGU010000012">
    <property type="protein sequence ID" value="NGM84920.1"/>
    <property type="molecule type" value="Genomic_DNA"/>
</dbReference>
<gene>
    <name evidence="4" type="ORF">G5B47_21180</name>
</gene>
<protein>
    <submittedName>
        <fullName evidence="4">VWA domain-containing protein</fullName>
    </submittedName>
</protein>
<evidence type="ECO:0000256" key="2">
    <source>
        <dbReference type="SAM" id="Phobius"/>
    </source>
</evidence>
<feature type="transmembrane region" description="Helical" evidence="2">
    <location>
        <begin position="36"/>
        <end position="59"/>
    </location>
</feature>
<keyword evidence="5" id="KW-1185">Reference proteome</keyword>
<feature type="transmembrane region" description="Helical" evidence="2">
    <location>
        <begin position="342"/>
        <end position="365"/>
    </location>
</feature>
<evidence type="ECO:0000259" key="3">
    <source>
        <dbReference type="PROSITE" id="PS50234"/>
    </source>
</evidence>
<keyword evidence="2" id="KW-1133">Transmembrane helix</keyword>
<organism evidence="4 5">
    <name type="scientific">Paenibacillus apii</name>
    <dbReference type="NCBI Taxonomy" id="1850370"/>
    <lineage>
        <taxon>Bacteria</taxon>
        <taxon>Bacillati</taxon>
        <taxon>Bacillota</taxon>
        <taxon>Bacilli</taxon>
        <taxon>Bacillales</taxon>
        <taxon>Paenibacillaceae</taxon>
        <taxon>Paenibacillus</taxon>
    </lineage>
</organism>
<dbReference type="Proteomes" id="UP000480151">
    <property type="component" value="Unassembled WGS sequence"/>
</dbReference>
<dbReference type="InterPro" id="IPR036465">
    <property type="entry name" value="vWFA_dom_sf"/>
</dbReference>
<feature type="transmembrane region" description="Helical" evidence="2">
    <location>
        <begin position="307"/>
        <end position="330"/>
    </location>
</feature>
<dbReference type="SMART" id="SM00327">
    <property type="entry name" value="VWA"/>
    <property type="match status" value="1"/>
</dbReference>
<feature type="transmembrane region" description="Helical" evidence="2">
    <location>
        <begin position="371"/>
        <end position="390"/>
    </location>
</feature>
<dbReference type="SUPFAM" id="SSF53300">
    <property type="entry name" value="vWA-like"/>
    <property type="match status" value="1"/>
</dbReference>
<dbReference type="Gene3D" id="3.40.50.410">
    <property type="entry name" value="von Willebrand factor, type A domain"/>
    <property type="match status" value="1"/>
</dbReference>
<evidence type="ECO:0000313" key="5">
    <source>
        <dbReference type="Proteomes" id="UP000480151"/>
    </source>
</evidence>
<dbReference type="PANTHER" id="PTHR10579">
    <property type="entry name" value="CALCIUM-ACTIVATED CHLORIDE CHANNEL REGULATOR"/>
    <property type="match status" value="1"/>
</dbReference>
<dbReference type="AlphaFoldDB" id="A0A6M1PNV4"/>
<sequence>MQRKLNLLLLLFSLIGGAVAFVIGELLLGRLLGDWPSILVVGLYFGVVALGAGLGCLLAEMISPRLNGWSWRRRYLGLSWKLLPLSVALLLGAGTLMEFVYELNFGGLRPVKDIVMVIDDSGSMEQSDPGNSRYTAARDLVMRMDGDNRVAVLTFSDQAAVVQPLTSLGKAGNREQVTTAINTLRTTQGGTNLSGALSEALNVINGDSSSGRGAMVILLSDGVSRLDTSTELRDYVDRGIAVNTIGLSISDPSGPALLKAIAGTTGGQYYDVADANRLADIFRQIYDRLGDRTLLTERTDNTQNSPYYAALRVLSLVLIGAALGIGLGIVFDNRHLAKSFGLGGIVSGLLAGLTLEFGLGGHAFVNAMVRLLAVLLLAGVIALFTAVIPVGEGRLTRRGHGAEQVSRRPSQGYSPRGNRSSKGFRTADKDH</sequence>
<dbReference type="PANTHER" id="PTHR10579:SF43">
    <property type="entry name" value="ZINC FINGER (C3HC4-TYPE RING FINGER) FAMILY PROTEIN"/>
    <property type="match status" value="1"/>
</dbReference>
<evidence type="ECO:0000313" key="4">
    <source>
        <dbReference type="EMBL" id="NGM84920.1"/>
    </source>
</evidence>
<keyword evidence="2" id="KW-0812">Transmembrane</keyword>
<dbReference type="Pfam" id="PF00092">
    <property type="entry name" value="VWA"/>
    <property type="match status" value="1"/>
</dbReference>
<feature type="transmembrane region" description="Helical" evidence="2">
    <location>
        <begin position="80"/>
        <end position="101"/>
    </location>
</feature>
<feature type="region of interest" description="Disordered" evidence="1">
    <location>
        <begin position="398"/>
        <end position="431"/>
    </location>
</feature>
<keyword evidence="2" id="KW-0472">Membrane</keyword>
<dbReference type="RefSeq" id="WP_165102469.1">
    <property type="nucleotide sequence ID" value="NZ_JAAKGU010000012.1"/>
</dbReference>
<dbReference type="InterPro" id="IPR002035">
    <property type="entry name" value="VWF_A"/>
</dbReference>
<accession>A0A6M1PNV4</accession>
<comment type="caution">
    <text evidence="4">The sequence shown here is derived from an EMBL/GenBank/DDBJ whole genome shotgun (WGS) entry which is preliminary data.</text>
</comment>